<dbReference type="PANTHER" id="PTHR46653">
    <property type="entry name" value="SPECIFICITY PROTEIN PHOSPHATASE, PUTATIVE-RELATED"/>
    <property type="match status" value="1"/>
</dbReference>
<feature type="compositionally biased region" description="Acidic residues" evidence="1">
    <location>
        <begin position="490"/>
        <end position="506"/>
    </location>
</feature>
<evidence type="ECO:0000256" key="1">
    <source>
        <dbReference type="SAM" id="MobiDB-lite"/>
    </source>
</evidence>
<organism evidence="3 4">
    <name type="scientific">Streblomastix strix</name>
    <dbReference type="NCBI Taxonomy" id="222440"/>
    <lineage>
        <taxon>Eukaryota</taxon>
        <taxon>Metamonada</taxon>
        <taxon>Preaxostyla</taxon>
        <taxon>Oxymonadida</taxon>
        <taxon>Streblomastigidae</taxon>
        <taxon>Streblomastix</taxon>
    </lineage>
</organism>
<feature type="region of interest" description="Disordered" evidence="1">
    <location>
        <begin position="655"/>
        <end position="688"/>
    </location>
</feature>
<feature type="compositionally biased region" description="Low complexity" evidence="1">
    <location>
        <begin position="901"/>
        <end position="921"/>
    </location>
</feature>
<feature type="region of interest" description="Disordered" evidence="1">
    <location>
        <begin position="585"/>
        <end position="604"/>
    </location>
</feature>
<feature type="compositionally biased region" description="Polar residues" evidence="1">
    <location>
        <begin position="585"/>
        <end position="595"/>
    </location>
</feature>
<dbReference type="Pfam" id="PF00782">
    <property type="entry name" value="DSPc"/>
    <property type="match status" value="1"/>
</dbReference>
<protein>
    <recommendedName>
        <fullName evidence="2">Dual specificity phosphatase catalytic domain-containing protein</fullName>
    </recommendedName>
</protein>
<feature type="compositionally biased region" description="Low complexity" evidence="1">
    <location>
        <begin position="843"/>
        <end position="857"/>
    </location>
</feature>
<feature type="region of interest" description="Disordered" evidence="1">
    <location>
        <begin position="410"/>
        <end position="442"/>
    </location>
</feature>
<dbReference type="InterPro" id="IPR029021">
    <property type="entry name" value="Prot-tyrosine_phosphatase-like"/>
</dbReference>
<evidence type="ECO:0000313" key="4">
    <source>
        <dbReference type="Proteomes" id="UP000324800"/>
    </source>
</evidence>
<feature type="compositionally biased region" description="Polar residues" evidence="1">
    <location>
        <begin position="933"/>
        <end position="956"/>
    </location>
</feature>
<feature type="compositionally biased region" description="Polar residues" evidence="1">
    <location>
        <begin position="312"/>
        <end position="324"/>
    </location>
</feature>
<feature type="region of interest" description="Disordered" evidence="1">
    <location>
        <begin position="312"/>
        <end position="344"/>
    </location>
</feature>
<evidence type="ECO:0000259" key="2">
    <source>
        <dbReference type="Pfam" id="PF00782"/>
    </source>
</evidence>
<dbReference type="Gene3D" id="3.90.190.10">
    <property type="entry name" value="Protein tyrosine phosphatase superfamily"/>
    <property type="match status" value="1"/>
</dbReference>
<evidence type="ECO:0000313" key="3">
    <source>
        <dbReference type="EMBL" id="KAA6383782.1"/>
    </source>
</evidence>
<gene>
    <name evidence="3" type="ORF">EZS28_020693</name>
</gene>
<accession>A0A5J4VMD2</accession>
<feature type="domain" description="Dual specificity phosphatase catalytic" evidence="2">
    <location>
        <begin position="26"/>
        <end position="157"/>
    </location>
</feature>
<sequence length="956" mass="106435">MTLKKVVALDKPPHPVSRLRELILIGNRDAALCEPFIFGNQIQRVVNCAGAQLPSRFSVRGIRYLSFSLQDADNSIFLDDTDINIRRLMDFLDSAQTECQSTMIISVIGKNRALLVSAAYLMAKFCWPANDAISYVTQCRKCQMRPAFEEQLRRFEQRMERRQLSAKLLEEEFLLRNTHYNTTFKIEYDPTEVPMDVNHRALLFLPGQQKRGQAQSNRGRRAVSLGRKGRNDFDNSFTFDDEDPEFGRWDSINETGLPSTPILRISSIIRARQNMNTNTNNLPTSLLYVKPCYTISSLRNLNAILVQNARDLSSRQSKTNSQLANQKGKNKGKNKQQQDGSDLEMDDQQAAKMFGMKGAMPFPRPKAVALIQRDVLHCVPVGVTLPEAPPLFAGGKEVEVQIDENDLNEEIQDQDDDPNWQYNQKGAQGKKGKLNQQQKDLEKKKQLQVDKAAIMNWIGVLKLQGKKAREMIQMRRLGGNLQVSQTEQIEGQEDDGAEDEGEENQLAQEEELQNGLGLGGGLYLPNGLFASSFATKSPTNILTKKLRQKKGDEFDDVAPDGQTLPDGSVPALDDEVLWDQKKNQPNSLLSPVKSASQPILPSQQQLQQSNFGYNEDGTLRSENDASLYENANQQMLMGSAKQRAQAPLKGAQFPMSHQSSIAQLTAQQQEEQRQQYMQKYQQAQGKKQNEILEVDEDVERANSAPVSRQDKDLKQLVSGYAPLRAGYTTTYNQSYQNQQQQQQAQKPAAVTSQAAKQLQLLRSLQEQKGNIQSQRAQEQTATVTEKSLGSQLDLSQPLTPQQVALQRAGVLSPKQKRAPVLFHPSPSSQPAVQIQDVLQNGSVTSLNSESPSSSSRSVQKAYAPGPKSTSLNPSQPQSPTAQQGQPHKMPPQILSPTTSYRQSQPQLVPQQQGSRQSQLSQMVASAPKRVVISPQSGILSPAGGQQSGSNAYQQKK</sequence>
<feature type="region of interest" description="Disordered" evidence="1">
    <location>
        <begin position="843"/>
        <end position="956"/>
    </location>
</feature>
<feature type="compositionally biased region" description="Low complexity" evidence="1">
    <location>
        <begin position="662"/>
        <end position="686"/>
    </location>
</feature>
<dbReference type="Proteomes" id="UP000324800">
    <property type="component" value="Unassembled WGS sequence"/>
</dbReference>
<dbReference type="SUPFAM" id="SSF52799">
    <property type="entry name" value="(Phosphotyrosine protein) phosphatases II"/>
    <property type="match status" value="1"/>
</dbReference>
<dbReference type="PANTHER" id="PTHR46653:SF1">
    <property type="entry name" value="SPECIFICITY PROTEIN PHOSPHATASE, PUTATIVE-RELATED"/>
    <property type="match status" value="1"/>
</dbReference>
<dbReference type="InterPro" id="IPR000340">
    <property type="entry name" value="Dual-sp_phosphatase_cat-dom"/>
</dbReference>
<dbReference type="CDD" id="cd14498">
    <property type="entry name" value="DSP"/>
    <property type="match status" value="1"/>
</dbReference>
<dbReference type="EMBL" id="SNRW01006076">
    <property type="protein sequence ID" value="KAA6383782.1"/>
    <property type="molecule type" value="Genomic_DNA"/>
</dbReference>
<name>A0A5J4VMD2_9EUKA</name>
<reference evidence="3 4" key="1">
    <citation type="submission" date="2019-03" db="EMBL/GenBank/DDBJ databases">
        <title>Single cell metagenomics reveals metabolic interactions within the superorganism composed of flagellate Streblomastix strix and complex community of Bacteroidetes bacteria on its surface.</title>
        <authorList>
            <person name="Treitli S.C."/>
            <person name="Kolisko M."/>
            <person name="Husnik F."/>
            <person name="Keeling P."/>
            <person name="Hampl V."/>
        </authorList>
    </citation>
    <scope>NUCLEOTIDE SEQUENCE [LARGE SCALE GENOMIC DNA]</scope>
    <source>
        <strain evidence="3">ST1C</strain>
    </source>
</reference>
<comment type="caution">
    <text evidence="3">The sequence shown here is derived from an EMBL/GenBank/DDBJ whole genome shotgun (WGS) entry which is preliminary data.</text>
</comment>
<dbReference type="OrthoDB" id="10252009at2759"/>
<feature type="region of interest" description="Disordered" evidence="1">
    <location>
        <begin position="769"/>
        <end position="794"/>
    </location>
</feature>
<feature type="region of interest" description="Disordered" evidence="1">
    <location>
        <begin position="483"/>
        <end position="506"/>
    </location>
</feature>
<dbReference type="AlphaFoldDB" id="A0A5J4VMD2"/>
<feature type="compositionally biased region" description="Polar residues" evidence="1">
    <location>
        <begin position="867"/>
        <end position="885"/>
    </location>
</feature>
<proteinExistence type="predicted"/>